<dbReference type="Proteomes" id="UP000293342">
    <property type="component" value="Unassembled WGS sequence"/>
</dbReference>
<accession>A0A4R0J0E0</accession>
<dbReference type="Pfam" id="PF01135">
    <property type="entry name" value="PCMT"/>
    <property type="match status" value="1"/>
</dbReference>
<keyword evidence="2" id="KW-1185">Reference proteome</keyword>
<protein>
    <submittedName>
        <fullName evidence="1">Uncharacterized protein</fullName>
    </submittedName>
</protein>
<comment type="caution">
    <text evidence="1">The sequence shown here is derived from an EMBL/GenBank/DDBJ whole genome shotgun (WGS) entry which is preliminary data.</text>
</comment>
<name>A0A4R0J0E0_9ACTN</name>
<reference evidence="1 2" key="1">
    <citation type="submission" date="2019-02" db="EMBL/GenBank/DDBJ databases">
        <title>Kribbella capetownensis sp. nov. and Kribbella speibonae sp. nov., isolated from soil.</title>
        <authorList>
            <person name="Curtis S.M."/>
            <person name="Norton I."/>
            <person name="Everest G.J."/>
            <person name="Meyers P.R."/>
        </authorList>
    </citation>
    <scope>NUCLEOTIDE SEQUENCE [LARGE SCALE GENOMIC DNA]</scope>
    <source>
        <strain evidence="1 2">YM53</strain>
    </source>
</reference>
<dbReference type="AlphaFoldDB" id="A0A4R0J0E0"/>
<proteinExistence type="predicted"/>
<sequence>MRAALARRGEYVSPSGVAGHFASLADGATAPVLPARHALGKACANSVVRTRSDETRRTTSSISAPWLQARMLHQARIEQGMRVLEVGSGCCQPSCSTAL</sequence>
<evidence type="ECO:0000313" key="2">
    <source>
        <dbReference type="Proteomes" id="UP000293342"/>
    </source>
</evidence>
<dbReference type="Gene3D" id="3.40.50.150">
    <property type="entry name" value="Vaccinia Virus protein VP39"/>
    <property type="match status" value="1"/>
</dbReference>
<organism evidence="1 2">
    <name type="scientific">Kribbella capetownensis</name>
    <dbReference type="NCBI Taxonomy" id="1572659"/>
    <lineage>
        <taxon>Bacteria</taxon>
        <taxon>Bacillati</taxon>
        <taxon>Actinomycetota</taxon>
        <taxon>Actinomycetes</taxon>
        <taxon>Propionibacteriales</taxon>
        <taxon>Kribbellaceae</taxon>
        <taxon>Kribbella</taxon>
    </lineage>
</organism>
<gene>
    <name evidence="1" type="ORF">E0H75_40420</name>
</gene>
<dbReference type="InterPro" id="IPR029063">
    <property type="entry name" value="SAM-dependent_MTases_sf"/>
</dbReference>
<evidence type="ECO:0000313" key="1">
    <source>
        <dbReference type="EMBL" id="TCC37418.1"/>
    </source>
</evidence>
<dbReference type="EMBL" id="SJKD01000015">
    <property type="protein sequence ID" value="TCC37418.1"/>
    <property type="molecule type" value="Genomic_DNA"/>
</dbReference>